<evidence type="ECO:0000313" key="3">
    <source>
        <dbReference type="Proteomes" id="UP000815677"/>
    </source>
</evidence>
<accession>A0ABQ0LDJ1</accession>
<gene>
    <name evidence="2" type="ORF">MCHLO_06508</name>
</gene>
<evidence type="ECO:0000256" key="1">
    <source>
        <dbReference type="SAM" id="MobiDB-lite"/>
    </source>
</evidence>
<proteinExistence type="predicted"/>
<dbReference type="EMBL" id="DF845277">
    <property type="protein sequence ID" value="GAT49169.1"/>
    <property type="molecule type" value="Genomic_DNA"/>
</dbReference>
<feature type="region of interest" description="Disordered" evidence="1">
    <location>
        <begin position="93"/>
        <end position="147"/>
    </location>
</feature>
<reference evidence="2" key="1">
    <citation type="submission" date="2014-09" db="EMBL/GenBank/DDBJ databases">
        <title>Genome sequence of the luminous mushroom Mycena chlorophos for searching fungal bioluminescence genes.</title>
        <authorList>
            <person name="Tanaka Y."/>
            <person name="Kasuga D."/>
            <person name="Oba Y."/>
            <person name="Hase S."/>
            <person name="Sato K."/>
            <person name="Oba Y."/>
            <person name="Sakakibara Y."/>
        </authorList>
    </citation>
    <scope>NUCLEOTIDE SEQUENCE</scope>
</reference>
<evidence type="ECO:0000313" key="2">
    <source>
        <dbReference type="EMBL" id="GAT49169.1"/>
    </source>
</evidence>
<name>A0ABQ0LDJ1_MYCCL</name>
<sequence>MRHRPTATNRSNVRDRGTITTSECKRFLIRSLIVRQGDATSAGVRRALDVDALHAPATTIDRAEHFAAFAARRGEEGVATARRRNYARRLCTGRRAGGGAGAGQAVPSARRALQAVGARRARKEPKSQWGIRDVQSARTADEDLKAS</sequence>
<keyword evidence="3" id="KW-1185">Reference proteome</keyword>
<organism evidence="2 3">
    <name type="scientific">Mycena chlorophos</name>
    <name type="common">Agaric fungus</name>
    <name type="synonym">Agaricus chlorophos</name>
    <dbReference type="NCBI Taxonomy" id="658473"/>
    <lineage>
        <taxon>Eukaryota</taxon>
        <taxon>Fungi</taxon>
        <taxon>Dikarya</taxon>
        <taxon>Basidiomycota</taxon>
        <taxon>Agaricomycotina</taxon>
        <taxon>Agaricomycetes</taxon>
        <taxon>Agaricomycetidae</taxon>
        <taxon>Agaricales</taxon>
        <taxon>Marasmiineae</taxon>
        <taxon>Mycenaceae</taxon>
        <taxon>Mycena</taxon>
    </lineage>
</organism>
<protein>
    <submittedName>
        <fullName evidence="2">Uncharacterized protein</fullName>
    </submittedName>
</protein>
<dbReference type="Proteomes" id="UP000815677">
    <property type="component" value="Unassembled WGS sequence"/>
</dbReference>